<dbReference type="SUPFAM" id="SSF53448">
    <property type="entry name" value="Nucleotide-diphospho-sugar transferases"/>
    <property type="match status" value="1"/>
</dbReference>
<evidence type="ECO:0000313" key="3">
    <source>
        <dbReference type="Proteomes" id="UP000034521"/>
    </source>
</evidence>
<dbReference type="PANTHER" id="PTHR43685">
    <property type="entry name" value="GLYCOSYLTRANSFERASE"/>
    <property type="match status" value="1"/>
</dbReference>
<reference evidence="2 3" key="1">
    <citation type="journal article" date="2015" name="Nature">
        <title>rRNA introns, odd ribosomes, and small enigmatic genomes across a large radiation of phyla.</title>
        <authorList>
            <person name="Brown C.T."/>
            <person name="Hug L.A."/>
            <person name="Thomas B.C."/>
            <person name="Sharon I."/>
            <person name="Castelle C.J."/>
            <person name="Singh A."/>
            <person name="Wilkins M.J."/>
            <person name="Williams K.H."/>
            <person name="Banfield J.F."/>
        </authorList>
    </citation>
    <scope>NUCLEOTIDE SEQUENCE [LARGE SCALE GENOMIC DNA]</scope>
</reference>
<evidence type="ECO:0000259" key="1">
    <source>
        <dbReference type="Pfam" id="PF00535"/>
    </source>
</evidence>
<evidence type="ECO:0000313" key="2">
    <source>
        <dbReference type="EMBL" id="KKT61015.1"/>
    </source>
</evidence>
<protein>
    <submittedName>
        <fullName evidence="2">Glycosyl transferase family 2</fullName>
    </submittedName>
</protein>
<organism evidence="2 3">
    <name type="scientific">Candidatus Gottesmanbacteria bacterium GW2011_GWA1_44_24b</name>
    <dbReference type="NCBI Taxonomy" id="1618437"/>
    <lineage>
        <taxon>Bacteria</taxon>
        <taxon>Candidatus Gottesmaniibacteriota</taxon>
    </lineage>
</organism>
<dbReference type="AlphaFoldDB" id="A0A0G1IPC1"/>
<proteinExistence type="predicted"/>
<accession>A0A0G1IPC1</accession>
<sequence length="319" mass="36981">MEKKISIIIPTYKRGHIVKTVIDSILCSTYQNFEILVIEQRGNDTLQKFIDTYHKPDVIFFYNVSFIGASRAKNFGIKKANGKIIAFTDDDCVVDKNWLFIISQLFETQKDIVGCNGEVFPFMSTLHDNEFCPSTFTSNSPCIIKNPCLHSKYIGFGNNMALKRNVLLENKGYKTWLGPGSLGQAAEDAELSLRLIIKGYKLIYNPKSIVYHNKWLTEQEMKNLELSYLCGELACYGYYFLSGYSFAQKVIKDNVVDSFYDMKRIFGDIFKRKTIRTNDWKYSVMKLITRMKGFFIGLFYYLKEVVFRIKDESILINKL</sequence>
<name>A0A0G1IPC1_9BACT</name>
<keyword evidence="2" id="KW-0808">Transferase</keyword>
<dbReference type="EMBL" id="LCIQ01000013">
    <property type="protein sequence ID" value="KKT61015.1"/>
    <property type="molecule type" value="Genomic_DNA"/>
</dbReference>
<dbReference type="CDD" id="cd00761">
    <property type="entry name" value="Glyco_tranf_GTA_type"/>
    <property type="match status" value="1"/>
</dbReference>
<feature type="domain" description="Glycosyltransferase 2-like" evidence="1">
    <location>
        <begin position="6"/>
        <end position="118"/>
    </location>
</feature>
<dbReference type="Gene3D" id="3.90.550.10">
    <property type="entry name" value="Spore Coat Polysaccharide Biosynthesis Protein SpsA, Chain A"/>
    <property type="match status" value="1"/>
</dbReference>
<dbReference type="GO" id="GO:0016740">
    <property type="term" value="F:transferase activity"/>
    <property type="evidence" value="ECO:0007669"/>
    <property type="project" value="UniProtKB-KW"/>
</dbReference>
<comment type="caution">
    <text evidence="2">The sequence shown here is derived from an EMBL/GenBank/DDBJ whole genome shotgun (WGS) entry which is preliminary data.</text>
</comment>
<gene>
    <name evidence="2" type="ORF">UW52_C0013G0017</name>
</gene>
<dbReference type="Proteomes" id="UP000034521">
    <property type="component" value="Unassembled WGS sequence"/>
</dbReference>
<dbReference type="InterPro" id="IPR029044">
    <property type="entry name" value="Nucleotide-diphossugar_trans"/>
</dbReference>
<dbReference type="InterPro" id="IPR050834">
    <property type="entry name" value="Glycosyltransf_2"/>
</dbReference>
<dbReference type="PANTHER" id="PTHR43685:SF2">
    <property type="entry name" value="GLYCOSYLTRANSFERASE 2-LIKE DOMAIN-CONTAINING PROTEIN"/>
    <property type="match status" value="1"/>
</dbReference>
<dbReference type="Pfam" id="PF00535">
    <property type="entry name" value="Glycos_transf_2"/>
    <property type="match status" value="1"/>
</dbReference>
<dbReference type="InterPro" id="IPR001173">
    <property type="entry name" value="Glyco_trans_2-like"/>
</dbReference>